<feature type="region of interest" description="Disordered" evidence="5">
    <location>
        <begin position="1"/>
        <end position="21"/>
    </location>
</feature>
<evidence type="ECO:0000256" key="4">
    <source>
        <dbReference type="ARBA" id="ARBA00023136"/>
    </source>
</evidence>
<evidence type="ECO:0000313" key="6">
    <source>
        <dbReference type="EMBL" id="RZT83406.1"/>
    </source>
</evidence>
<keyword evidence="3" id="KW-1133">Transmembrane helix</keyword>
<dbReference type="EMBL" id="SHKL01000001">
    <property type="protein sequence ID" value="RZT83406.1"/>
    <property type="molecule type" value="Genomic_DNA"/>
</dbReference>
<protein>
    <recommendedName>
        <fullName evidence="8">Neutral zinc metallopeptidase</fullName>
    </recommendedName>
</protein>
<dbReference type="GO" id="GO:0016020">
    <property type="term" value="C:membrane"/>
    <property type="evidence" value="ECO:0007669"/>
    <property type="project" value="UniProtKB-SubCell"/>
</dbReference>
<dbReference type="Proteomes" id="UP000291591">
    <property type="component" value="Unassembled WGS sequence"/>
</dbReference>
<accession>A0A4Q7UPH4</accession>
<organism evidence="6 7">
    <name type="scientific">Pseudonocardia sediminis</name>
    <dbReference type="NCBI Taxonomy" id="1397368"/>
    <lineage>
        <taxon>Bacteria</taxon>
        <taxon>Bacillati</taxon>
        <taxon>Actinomycetota</taxon>
        <taxon>Actinomycetes</taxon>
        <taxon>Pseudonocardiales</taxon>
        <taxon>Pseudonocardiaceae</taxon>
        <taxon>Pseudonocardia</taxon>
    </lineage>
</organism>
<dbReference type="PANTHER" id="PTHR30168">
    <property type="entry name" value="PUTATIVE MEMBRANE PROTEIN YPFJ"/>
    <property type="match status" value="1"/>
</dbReference>
<dbReference type="Pfam" id="PF04228">
    <property type="entry name" value="Zn_peptidase"/>
    <property type="match status" value="1"/>
</dbReference>
<feature type="region of interest" description="Disordered" evidence="5">
    <location>
        <begin position="76"/>
        <end position="95"/>
    </location>
</feature>
<comment type="subcellular location">
    <subcellularLocation>
        <location evidence="1">Membrane</location>
        <topology evidence="1">Single-pass membrane protein</topology>
    </subcellularLocation>
</comment>
<comment type="caution">
    <text evidence="6">The sequence shown here is derived from an EMBL/GenBank/DDBJ whole genome shotgun (WGS) entry which is preliminary data.</text>
</comment>
<reference evidence="6 7" key="1">
    <citation type="submission" date="2019-02" db="EMBL/GenBank/DDBJ databases">
        <title>Sequencing the genomes of 1000 actinobacteria strains.</title>
        <authorList>
            <person name="Klenk H.-P."/>
        </authorList>
    </citation>
    <scope>NUCLEOTIDE SEQUENCE [LARGE SCALE GENOMIC DNA]</scope>
    <source>
        <strain evidence="6 7">DSM 45779</strain>
    </source>
</reference>
<dbReference type="InterPro" id="IPR007343">
    <property type="entry name" value="Uncharacterised_pept_Zn_put"/>
</dbReference>
<evidence type="ECO:0000256" key="5">
    <source>
        <dbReference type="SAM" id="MobiDB-lite"/>
    </source>
</evidence>
<dbReference type="SUPFAM" id="SSF55486">
    <property type="entry name" value="Metalloproteases ('zincins'), catalytic domain"/>
    <property type="match status" value="1"/>
</dbReference>
<dbReference type="PANTHER" id="PTHR30168:SF0">
    <property type="entry name" value="INNER MEMBRANE PROTEIN"/>
    <property type="match status" value="1"/>
</dbReference>
<proteinExistence type="predicted"/>
<dbReference type="AlphaFoldDB" id="A0A4Q7UPH4"/>
<keyword evidence="4" id="KW-0472">Membrane</keyword>
<dbReference type="OrthoDB" id="9774900at2"/>
<keyword evidence="2" id="KW-0812">Transmembrane</keyword>
<keyword evidence="7" id="KW-1185">Reference proteome</keyword>
<evidence type="ECO:0000256" key="1">
    <source>
        <dbReference type="ARBA" id="ARBA00004167"/>
    </source>
</evidence>
<gene>
    <name evidence="6" type="ORF">EV383_0208</name>
</gene>
<evidence type="ECO:0008006" key="8">
    <source>
        <dbReference type="Google" id="ProtNLM"/>
    </source>
</evidence>
<sequence>MRFDENAQLDTSGVDDLRGSGGGGGGGGIGGRVAAGGGGLGVVGLILYFVLSQFAGVDLGGIDAGGGYGGLSNVSAGQPADSSQLQQSCRTGASANNSTDCQVVAVLNSLDSYWSDSLARSGTTFERPRTNFFDGGVNTGGCGSATSDTGPFYCPADSEIYIDLSFFDELTSRFGTQGGPFAQAYVIAHEYGHHIQNVLGTNRRVGNDTGPTSGSVRLELQADCYAGVWANHATTTPGASGSPLITELTQEDVDAALDTAAKIGDDYIQTNLGGGQVDESQFSHGSSAQREKWFTTGIRSGDPARCDTFATRNLG</sequence>
<evidence type="ECO:0000313" key="7">
    <source>
        <dbReference type="Proteomes" id="UP000291591"/>
    </source>
</evidence>
<dbReference type="RefSeq" id="WP_130288165.1">
    <property type="nucleotide sequence ID" value="NZ_SHKL01000001.1"/>
</dbReference>
<name>A0A4Q7UPH4_PSEST</name>
<evidence type="ECO:0000256" key="3">
    <source>
        <dbReference type="ARBA" id="ARBA00022989"/>
    </source>
</evidence>
<evidence type="ECO:0000256" key="2">
    <source>
        <dbReference type="ARBA" id="ARBA00022692"/>
    </source>
</evidence>